<feature type="transmembrane region" description="Helical" evidence="1">
    <location>
        <begin position="598"/>
        <end position="617"/>
    </location>
</feature>
<keyword evidence="1" id="KW-1133">Transmembrane helix</keyword>
<dbReference type="Proteomes" id="UP000654075">
    <property type="component" value="Unassembled WGS sequence"/>
</dbReference>
<evidence type="ECO:0000313" key="2">
    <source>
        <dbReference type="EMBL" id="CAE8595244.1"/>
    </source>
</evidence>
<dbReference type="EMBL" id="CAJNNV010007690">
    <property type="protein sequence ID" value="CAE8595244.1"/>
    <property type="molecule type" value="Genomic_DNA"/>
</dbReference>
<keyword evidence="3" id="KW-1185">Reference proteome</keyword>
<feature type="transmembrane region" description="Helical" evidence="1">
    <location>
        <begin position="668"/>
        <end position="695"/>
    </location>
</feature>
<proteinExistence type="predicted"/>
<name>A0A813E4U1_POLGL</name>
<feature type="transmembrane region" description="Helical" evidence="1">
    <location>
        <begin position="503"/>
        <end position="530"/>
    </location>
</feature>
<evidence type="ECO:0000256" key="1">
    <source>
        <dbReference type="SAM" id="Phobius"/>
    </source>
</evidence>
<feature type="transmembrane region" description="Helical" evidence="1">
    <location>
        <begin position="165"/>
        <end position="188"/>
    </location>
</feature>
<dbReference type="OMA" id="LAHFAWC"/>
<evidence type="ECO:0000313" key="3">
    <source>
        <dbReference type="Proteomes" id="UP000654075"/>
    </source>
</evidence>
<comment type="caution">
    <text evidence="2">The sequence shown here is derived from an EMBL/GenBank/DDBJ whole genome shotgun (WGS) entry which is preliminary data.</text>
</comment>
<feature type="transmembrane region" description="Helical" evidence="1">
    <location>
        <begin position="435"/>
        <end position="454"/>
    </location>
</feature>
<protein>
    <submittedName>
        <fullName evidence="2">Uncharacterized protein</fullName>
    </submittedName>
</protein>
<dbReference type="AlphaFoldDB" id="A0A813E4U1"/>
<sequence>MAVMQVLGAEALRKVSSFNVQSTSNLAWSCAKLQHKCDQLLGAAASAATAAVANSDAQALSNALWSLAALEVWHQPLQASISAKSTEMSNESTTQEASGSLCLAREMPAEFAVPMLQLGLLDISAGLGRAAICSMGWFGGAGGVGVAFVPGTCFVFVALDLSAVWVVLAIPVGLVVLMTFVVLVDAALAMSAMPVLDMLVGLVVLTVLACWRILHGDGMGRAVFSLHCTGDVSDACAGYAGRVGFANGAGVLAHFAWCWYGPSDAFVALATLAMPVLDMLGYAGRVGGADGAGVLAHFAWCWYGPGDAFVALATLAMPVLDMLVGLVVLMVLATGDVSDACAGYAGRVGGADGACELAHFTWCWYVPSGVVVALATPAMPVLDMLVGTGDVSDACAGYAGRVGGANGAGVFSHFAWCWNGPSGVFVAPATSAMPMLDILVGLAVLIVLACWRILHGAVCAERCCRGTGDASDACSGHAGRVCGANGAGVLAHFAWCWYGSSGVFVALATSAMPVLDMLVGLVVLMVLAFLRILRSAGMCRAVFWWHWWHCTSDVSDACAGHAGRVGGANGAGVLAHFAWCWNGPSGVFVAPATSAMPVLDMLVGLVVLMVLVCLRILHGAGMGRAMLLWHCTGDVSDACVGYAGRVGGANGAGVLAHFAWYWNGPSGAFVALATSAMPVLDMLVGLAVLMVLACWRILHGAGMGRAVFSWHWRR</sequence>
<feature type="transmembrane region" description="Helical" evidence="1">
    <location>
        <begin position="308"/>
        <end position="332"/>
    </location>
</feature>
<reference evidence="2" key="1">
    <citation type="submission" date="2021-02" db="EMBL/GenBank/DDBJ databases">
        <authorList>
            <person name="Dougan E. K."/>
            <person name="Rhodes N."/>
            <person name="Thang M."/>
            <person name="Chan C."/>
        </authorList>
    </citation>
    <scope>NUCLEOTIDE SEQUENCE</scope>
</reference>
<gene>
    <name evidence="2" type="ORF">PGLA1383_LOCUS13758</name>
</gene>
<feature type="transmembrane region" description="Helical" evidence="1">
    <location>
        <begin position="137"/>
        <end position="159"/>
    </location>
</feature>
<feature type="transmembrane region" description="Helical" evidence="1">
    <location>
        <begin position="195"/>
        <end position="214"/>
    </location>
</feature>
<organism evidence="2 3">
    <name type="scientific">Polarella glacialis</name>
    <name type="common">Dinoflagellate</name>
    <dbReference type="NCBI Taxonomy" id="89957"/>
    <lineage>
        <taxon>Eukaryota</taxon>
        <taxon>Sar</taxon>
        <taxon>Alveolata</taxon>
        <taxon>Dinophyceae</taxon>
        <taxon>Suessiales</taxon>
        <taxon>Suessiaceae</taxon>
        <taxon>Polarella</taxon>
    </lineage>
</organism>
<keyword evidence="1" id="KW-0812">Transmembrane</keyword>
<keyword evidence="1" id="KW-0472">Membrane</keyword>
<accession>A0A813E4U1</accession>